<protein>
    <submittedName>
        <fullName evidence="1">CRS2-associated factor 2 like</fullName>
    </submittedName>
</protein>
<keyword evidence="2" id="KW-1185">Reference proteome</keyword>
<dbReference type="STRING" id="1590841.A0A2R6Q5V4"/>
<evidence type="ECO:0000313" key="2">
    <source>
        <dbReference type="Proteomes" id="UP000241394"/>
    </source>
</evidence>
<reference evidence="1 2" key="1">
    <citation type="submission" date="2017-07" db="EMBL/GenBank/DDBJ databases">
        <title>An improved, manually edited Actinidia chinensis var. chinensis (kiwifruit) genome highlights the challenges associated with draft genomes and gene prediction in plants.</title>
        <authorList>
            <person name="Pilkington S."/>
            <person name="Crowhurst R."/>
            <person name="Hilario E."/>
            <person name="Nardozza S."/>
            <person name="Fraser L."/>
            <person name="Peng Y."/>
            <person name="Gunaseelan K."/>
            <person name="Simpson R."/>
            <person name="Tahir J."/>
            <person name="Deroles S."/>
            <person name="Templeton K."/>
            <person name="Luo Z."/>
            <person name="Davy M."/>
            <person name="Cheng C."/>
            <person name="Mcneilage M."/>
            <person name="Scaglione D."/>
            <person name="Liu Y."/>
            <person name="Zhang Q."/>
            <person name="Datson P."/>
            <person name="De Silva N."/>
            <person name="Gardiner S."/>
            <person name="Bassett H."/>
            <person name="Chagne D."/>
            <person name="Mccallum J."/>
            <person name="Dzierzon H."/>
            <person name="Deng C."/>
            <person name="Wang Y.-Y."/>
            <person name="Barron N."/>
            <person name="Manako K."/>
            <person name="Bowen J."/>
            <person name="Foster T."/>
            <person name="Erridge Z."/>
            <person name="Tiffin H."/>
            <person name="Waite C."/>
            <person name="Davies K."/>
            <person name="Grierson E."/>
            <person name="Laing W."/>
            <person name="Kirk R."/>
            <person name="Chen X."/>
            <person name="Wood M."/>
            <person name="Montefiori M."/>
            <person name="Brummell D."/>
            <person name="Schwinn K."/>
            <person name="Catanach A."/>
            <person name="Fullerton C."/>
            <person name="Li D."/>
            <person name="Meiyalaghan S."/>
            <person name="Nieuwenhuizen N."/>
            <person name="Read N."/>
            <person name="Prakash R."/>
            <person name="Hunter D."/>
            <person name="Zhang H."/>
            <person name="Mckenzie M."/>
            <person name="Knabel M."/>
            <person name="Harris A."/>
            <person name="Allan A."/>
            <person name="Chen A."/>
            <person name="Janssen B."/>
            <person name="Plunkett B."/>
            <person name="Dwamena C."/>
            <person name="Voogd C."/>
            <person name="Leif D."/>
            <person name="Lafferty D."/>
            <person name="Souleyre E."/>
            <person name="Varkonyi-Gasic E."/>
            <person name="Gambi F."/>
            <person name="Hanley J."/>
            <person name="Yao J.-L."/>
            <person name="Cheung J."/>
            <person name="David K."/>
            <person name="Warren B."/>
            <person name="Marsh K."/>
            <person name="Snowden K."/>
            <person name="Lin-Wang K."/>
            <person name="Brian L."/>
            <person name="Martinez-Sanchez M."/>
            <person name="Wang M."/>
            <person name="Ileperuma N."/>
            <person name="Macnee N."/>
            <person name="Campin R."/>
            <person name="Mcatee P."/>
            <person name="Drummond R."/>
            <person name="Espley R."/>
            <person name="Ireland H."/>
            <person name="Wu R."/>
            <person name="Atkinson R."/>
            <person name="Karunairetnam S."/>
            <person name="Bulley S."/>
            <person name="Chunkath S."/>
            <person name="Hanley Z."/>
            <person name="Storey R."/>
            <person name="Thrimawithana A."/>
            <person name="Thomson S."/>
            <person name="David C."/>
            <person name="Testolin R."/>
        </authorList>
    </citation>
    <scope>NUCLEOTIDE SEQUENCE [LARGE SCALE GENOMIC DNA]</scope>
    <source>
        <strain evidence="2">cv. Red5</strain>
        <tissue evidence="1">Young leaf</tissue>
    </source>
</reference>
<dbReference type="OMA" id="LRSWKQF"/>
<proteinExistence type="predicted"/>
<dbReference type="AlphaFoldDB" id="A0A2R6Q5V4"/>
<dbReference type="EMBL" id="NKQK01000019">
    <property type="protein sequence ID" value="PSS02656.1"/>
    <property type="molecule type" value="Genomic_DNA"/>
</dbReference>
<comment type="caution">
    <text evidence="1">The sequence shown here is derived from an EMBL/GenBank/DDBJ whole genome shotgun (WGS) entry which is preliminary data.</text>
</comment>
<evidence type="ECO:0000313" key="1">
    <source>
        <dbReference type="EMBL" id="PSS02656.1"/>
    </source>
</evidence>
<dbReference type="InParanoid" id="A0A2R6Q5V4"/>
<dbReference type="Gramene" id="PSS02656">
    <property type="protein sequence ID" value="PSS02656"/>
    <property type="gene ID" value="CEY00_Acc21066"/>
</dbReference>
<dbReference type="PANTHER" id="PTHR35109:SF1">
    <property type="entry name" value="GLUTAMATE RACEMASE"/>
    <property type="match status" value="1"/>
</dbReference>
<dbReference type="PANTHER" id="PTHR35109">
    <property type="entry name" value="GLUTAMATE RACEMASE"/>
    <property type="match status" value="1"/>
</dbReference>
<dbReference type="OrthoDB" id="1930788at2759"/>
<reference evidence="2" key="2">
    <citation type="journal article" date="2018" name="BMC Genomics">
        <title>A manually annotated Actinidia chinensis var. chinensis (kiwifruit) genome highlights the challenges associated with draft genomes and gene prediction in plants.</title>
        <authorList>
            <person name="Pilkington S.M."/>
            <person name="Crowhurst R."/>
            <person name="Hilario E."/>
            <person name="Nardozza S."/>
            <person name="Fraser L."/>
            <person name="Peng Y."/>
            <person name="Gunaseelan K."/>
            <person name="Simpson R."/>
            <person name="Tahir J."/>
            <person name="Deroles S.C."/>
            <person name="Templeton K."/>
            <person name="Luo Z."/>
            <person name="Davy M."/>
            <person name="Cheng C."/>
            <person name="McNeilage M."/>
            <person name="Scaglione D."/>
            <person name="Liu Y."/>
            <person name="Zhang Q."/>
            <person name="Datson P."/>
            <person name="De Silva N."/>
            <person name="Gardiner S.E."/>
            <person name="Bassett H."/>
            <person name="Chagne D."/>
            <person name="McCallum J."/>
            <person name="Dzierzon H."/>
            <person name="Deng C."/>
            <person name="Wang Y.Y."/>
            <person name="Barron L."/>
            <person name="Manako K."/>
            <person name="Bowen J."/>
            <person name="Foster T.M."/>
            <person name="Erridge Z.A."/>
            <person name="Tiffin H."/>
            <person name="Waite C.N."/>
            <person name="Davies K.M."/>
            <person name="Grierson E.P."/>
            <person name="Laing W.A."/>
            <person name="Kirk R."/>
            <person name="Chen X."/>
            <person name="Wood M."/>
            <person name="Montefiori M."/>
            <person name="Brummell D.A."/>
            <person name="Schwinn K.E."/>
            <person name="Catanach A."/>
            <person name="Fullerton C."/>
            <person name="Li D."/>
            <person name="Meiyalaghan S."/>
            <person name="Nieuwenhuizen N."/>
            <person name="Read N."/>
            <person name="Prakash R."/>
            <person name="Hunter D."/>
            <person name="Zhang H."/>
            <person name="McKenzie M."/>
            <person name="Knabel M."/>
            <person name="Harris A."/>
            <person name="Allan A.C."/>
            <person name="Gleave A."/>
            <person name="Chen A."/>
            <person name="Janssen B.J."/>
            <person name="Plunkett B."/>
            <person name="Ampomah-Dwamena C."/>
            <person name="Voogd C."/>
            <person name="Leif D."/>
            <person name="Lafferty D."/>
            <person name="Souleyre E.J.F."/>
            <person name="Varkonyi-Gasic E."/>
            <person name="Gambi F."/>
            <person name="Hanley J."/>
            <person name="Yao J.L."/>
            <person name="Cheung J."/>
            <person name="David K.M."/>
            <person name="Warren B."/>
            <person name="Marsh K."/>
            <person name="Snowden K.C."/>
            <person name="Lin-Wang K."/>
            <person name="Brian L."/>
            <person name="Martinez-Sanchez M."/>
            <person name="Wang M."/>
            <person name="Ileperuma N."/>
            <person name="Macnee N."/>
            <person name="Campin R."/>
            <person name="McAtee P."/>
            <person name="Drummond R.S.M."/>
            <person name="Espley R.V."/>
            <person name="Ireland H.S."/>
            <person name="Wu R."/>
            <person name="Atkinson R.G."/>
            <person name="Karunairetnam S."/>
            <person name="Bulley S."/>
            <person name="Chunkath S."/>
            <person name="Hanley Z."/>
            <person name="Storey R."/>
            <person name="Thrimawithana A.H."/>
            <person name="Thomson S."/>
            <person name="David C."/>
            <person name="Testolin R."/>
            <person name="Huang H."/>
            <person name="Hellens R.P."/>
            <person name="Schaffer R.J."/>
        </authorList>
    </citation>
    <scope>NUCLEOTIDE SEQUENCE [LARGE SCALE GENOMIC DNA]</scope>
    <source>
        <strain evidence="2">cv. Red5</strain>
    </source>
</reference>
<name>A0A2R6Q5V4_ACTCC</name>
<accession>A0A2R6Q5V4</accession>
<organism evidence="1 2">
    <name type="scientific">Actinidia chinensis var. chinensis</name>
    <name type="common">Chinese soft-hair kiwi</name>
    <dbReference type="NCBI Taxonomy" id="1590841"/>
    <lineage>
        <taxon>Eukaryota</taxon>
        <taxon>Viridiplantae</taxon>
        <taxon>Streptophyta</taxon>
        <taxon>Embryophyta</taxon>
        <taxon>Tracheophyta</taxon>
        <taxon>Spermatophyta</taxon>
        <taxon>Magnoliopsida</taxon>
        <taxon>eudicotyledons</taxon>
        <taxon>Gunneridae</taxon>
        <taxon>Pentapetalae</taxon>
        <taxon>asterids</taxon>
        <taxon>Ericales</taxon>
        <taxon>Actinidiaceae</taxon>
        <taxon>Actinidia</taxon>
    </lineage>
</organism>
<gene>
    <name evidence="1" type="ORF">CEY00_Acc21066</name>
</gene>
<dbReference type="Proteomes" id="UP000241394">
    <property type="component" value="Chromosome LG19"/>
</dbReference>
<sequence>MARTGVNKTRMLLLSSFRGSNPVQRYTSAQANSDLRANQHRTPINVCETQNDPSCWVPHPRTGIYFPLGHDRVMDDVPDGAASFDQTYWMRTVDGVDKPDHDHDSDYYSLAQV</sequence>